<dbReference type="InterPro" id="IPR043502">
    <property type="entry name" value="DNA/RNA_pol_sf"/>
</dbReference>
<dbReference type="AlphaFoldDB" id="A0AAV3Q115"/>
<proteinExistence type="predicted"/>
<dbReference type="PANTHER" id="PTHR11439">
    <property type="entry name" value="GAG-POL-RELATED RETROTRANSPOSON"/>
    <property type="match status" value="1"/>
</dbReference>
<name>A0AAV3Q115_LITER</name>
<keyword evidence="2" id="KW-0472">Membrane</keyword>
<evidence type="ECO:0000259" key="1">
    <source>
        <dbReference type="Pfam" id="PF07727"/>
    </source>
</evidence>
<reference evidence="2 3" key="1">
    <citation type="submission" date="2024-01" db="EMBL/GenBank/DDBJ databases">
        <title>The complete chloroplast genome sequence of Lithospermum erythrorhizon: insights into the phylogenetic relationship among Boraginaceae species and the maternal lineages of purple gromwells.</title>
        <authorList>
            <person name="Okada T."/>
            <person name="Watanabe K."/>
        </authorList>
    </citation>
    <scope>NUCLEOTIDE SEQUENCE [LARGE SCALE GENOMIC DNA]</scope>
</reference>
<gene>
    <name evidence="2" type="ORF">LIER_14939</name>
</gene>
<keyword evidence="3" id="KW-1185">Reference proteome</keyword>
<keyword evidence="2" id="KW-0675">Receptor</keyword>
<dbReference type="EMBL" id="BAABME010003174">
    <property type="protein sequence ID" value="GAA0157739.1"/>
    <property type="molecule type" value="Genomic_DNA"/>
</dbReference>
<dbReference type="Proteomes" id="UP001454036">
    <property type="component" value="Unassembled WGS sequence"/>
</dbReference>
<sequence length="250" mass="28954">MQDEYDALIENKTWELVPRPSNANILRSLWIFMHKKRSDGSFESPVVKPATIRTVLSIALSKSWGLHQLDVKNAFLHGNLDETVYMYQPLEFRNSQFPNHVCLLKKSLYGLKQAPWAWYKRFSDYVVQQVCLFMHDPRSQQMNALKRIIRYLKGTLDYGLYIYPSSLSKLISYTDSDWDGCPDTRRSTSGYCVYLGDNIISWSAERQPTLSRSSAEAEYRGVANVVSESCWIRNLLLELHFPLSSTTVVY</sequence>
<dbReference type="PANTHER" id="PTHR11439:SF524">
    <property type="entry name" value="RNA-DIRECTED DNA POLYMERASE, PROTEIN KINASE RLK-PELLE-DLSV FAMILY"/>
    <property type="match status" value="1"/>
</dbReference>
<feature type="domain" description="Reverse transcriptase Ty1/copia-type" evidence="1">
    <location>
        <begin position="43"/>
        <end position="128"/>
    </location>
</feature>
<keyword evidence="2" id="KW-0812">Transmembrane</keyword>
<comment type="caution">
    <text evidence="2">The sequence shown here is derived from an EMBL/GenBank/DDBJ whole genome shotgun (WGS) entry which is preliminary data.</text>
</comment>
<protein>
    <submittedName>
        <fullName evidence="2">Transmembrane signal receptor</fullName>
    </submittedName>
</protein>
<dbReference type="InterPro" id="IPR013103">
    <property type="entry name" value="RVT_2"/>
</dbReference>
<accession>A0AAV3Q115</accession>
<dbReference type="CDD" id="cd09272">
    <property type="entry name" value="RNase_HI_RT_Ty1"/>
    <property type="match status" value="1"/>
</dbReference>
<organism evidence="2 3">
    <name type="scientific">Lithospermum erythrorhizon</name>
    <name type="common">Purple gromwell</name>
    <name type="synonym">Lithospermum officinale var. erythrorhizon</name>
    <dbReference type="NCBI Taxonomy" id="34254"/>
    <lineage>
        <taxon>Eukaryota</taxon>
        <taxon>Viridiplantae</taxon>
        <taxon>Streptophyta</taxon>
        <taxon>Embryophyta</taxon>
        <taxon>Tracheophyta</taxon>
        <taxon>Spermatophyta</taxon>
        <taxon>Magnoliopsida</taxon>
        <taxon>eudicotyledons</taxon>
        <taxon>Gunneridae</taxon>
        <taxon>Pentapetalae</taxon>
        <taxon>asterids</taxon>
        <taxon>lamiids</taxon>
        <taxon>Boraginales</taxon>
        <taxon>Boraginaceae</taxon>
        <taxon>Boraginoideae</taxon>
        <taxon>Lithospermeae</taxon>
        <taxon>Lithospermum</taxon>
    </lineage>
</organism>
<dbReference type="SUPFAM" id="SSF56672">
    <property type="entry name" value="DNA/RNA polymerases"/>
    <property type="match status" value="1"/>
</dbReference>
<dbReference type="Pfam" id="PF07727">
    <property type="entry name" value="RVT_2"/>
    <property type="match status" value="1"/>
</dbReference>
<evidence type="ECO:0000313" key="3">
    <source>
        <dbReference type="Proteomes" id="UP001454036"/>
    </source>
</evidence>
<evidence type="ECO:0000313" key="2">
    <source>
        <dbReference type="EMBL" id="GAA0157739.1"/>
    </source>
</evidence>